<organism evidence="1 2">
    <name type="scientific">Aegilops tauschii subsp. strangulata</name>
    <name type="common">Goatgrass</name>
    <dbReference type="NCBI Taxonomy" id="200361"/>
    <lineage>
        <taxon>Eukaryota</taxon>
        <taxon>Viridiplantae</taxon>
        <taxon>Streptophyta</taxon>
        <taxon>Embryophyta</taxon>
        <taxon>Tracheophyta</taxon>
        <taxon>Spermatophyta</taxon>
        <taxon>Magnoliopsida</taxon>
        <taxon>Liliopsida</taxon>
        <taxon>Poales</taxon>
        <taxon>Poaceae</taxon>
        <taxon>BOP clade</taxon>
        <taxon>Pooideae</taxon>
        <taxon>Triticodae</taxon>
        <taxon>Triticeae</taxon>
        <taxon>Triticinae</taxon>
        <taxon>Aegilops</taxon>
    </lineage>
</organism>
<dbReference type="Gramene" id="AET5Gv20267600.22">
    <property type="protein sequence ID" value="AET5Gv20267600.22"/>
    <property type="gene ID" value="AET5Gv20267600"/>
</dbReference>
<evidence type="ECO:0000313" key="1">
    <source>
        <dbReference type="EnsemblPlants" id="AET5Gv20267600.22"/>
    </source>
</evidence>
<dbReference type="GO" id="GO:0006888">
    <property type="term" value="P:endoplasmic reticulum to Golgi vesicle-mediated transport"/>
    <property type="evidence" value="ECO:0007669"/>
    <property type="project" value="TreeGrafter"/>
</dbReference>
<dbReference type="GO" id="GO:0061025">
    <property type="term" value="P:membrane fusion"/>
    <property type="evidence" value="ECO:0007669"/>
    <property type="project" value="TreeGrafter"/>
</dbReference>
<reference evidence="1" key="3">
    <citation type="journal article" date="2017" name="Nature">
        <title>Genome sequence of the progenitor of the wheat D genome Aegilops tauschii.</title>
        <authorList>
            <person name="Luo M.C."/>
            <person name="Gu Y.Q."/>
            <person name="Puiu D."/>
            <person name="Wang H."/>
            <person name="Twardziok S.O."/>
            <person name="Deal K.R."/>
            <person name="Huo N."/>
            <person name="Zhu T."/>
            <person name="Wang L."/>
            <person name="Wang Y."/>
            <person name="McGuire P.E."/>
            <person name="Liu S."/>
            <person name="Long H."/>
            <person name="Ramasamy R.K."/>
            <person name="Rodriguez J.C."/>
            <person name="Van S.L."/>
            <person name="Yuan L."/>
            <person name="Wang Z."/>
            <person name="Xia Z."/>
            <person name="Xiao L."/>
            <person name="Anderson O.D."/>
            <person name="Ouyang S."/>
            <person name="Liang Y."/>
            <person name="Zimin A.V."/>
            <person name="Pertea G."/>
            <person name="Qi P."/>
            <person name="Bennetzen J.L."/>
            <person name="Dai X."/>
            <person name="Dawson M.W."/>
            <person name="Muller H.G."/>
            <person name="Kugler K."/>
            <person name="Rivarola-Duarte L."/>
            <person name="Spannagl M."/>
            <person name="Mayer K.F.X."/>
            <person name="Lu F.H."/>
            <person name="Bevan M.W."/>
            <person name="Leroy P."/>
            <person name="Li P."/>
            <person name="You F.M."/>
            <person name="Sun Q."/>
            <person name="Liu Z."/>
            <person name="Lyons E."/>
            <person name="Wicker T."/>
            <person name="Salzberg S.L."/>
            <person name="Devos K.M."/>
            <person name="Dvorak J."/>
        </authorList>
    </citation>
    <scope>NUCLEOTIDE SEQUENCE [LARGE SCALE GENOMIC DNA]</scope>
    <source>
        <strain evidence="1">cv. AL8/78</strain>
    </source>
</reference>
<dbReference type="Gene3D" id="1.25.10.10">
    <property type="entry name" value="Leucine-rich Repeat Variant"/>
    <property type="match status" value="1"/>
</dbReference>
<dbReference type="Proteomes" id="UP000015105">
    <property type="component" value="Chromosome 5D"/>
</dbReference>
<dbReference type="PANTHER" id="PTHR10013">
    <property type="entry name" value="GENERAL VESICULAR TRANSPORT FACTOR P115"/>
    <property type="match status" value="1"/>
</dbReference>
<reference evidence="1" key="5">
    <citation type="journal article" date="2021" name="G3 (Bethesda)">
        <title>Aegilops tauschii genome assembly Aet v5.0 features greater sequence contiguity and improved annotation.</title>
        <authorList>
            <person name="Wang L."/>
            <person name="Zhu T."/>
            <person name="Rodriguez J.C."/>
            <person name="Deal K.R."/>
            <person name="Dubcovsky J."/>
            <person name="McGuire P.E."/>
            <person name="Lux T."/>
            <person name="Spannagl M."/>
            <person name="Mayer K.F.X."/>
            <person name="Baldrich P."/>
            <person name="Meyers B.C."/>
            <person name="Huo N."/>
            <person name="Gu Y.Q."/>
            <person name="Zhou H."/>
            <person name="Devos K.M."/>
            <person name="Bennetzen J.L."/>
            <person name="Unver T."/>
            <person name="Budak H."/>
            <person name="Gulick P.J."/>
            <person name="Galiba G."/>
            <person name="Kalapos B."/>
            <person name="Nelson D.R."/>
            <person name="Li P."/>
            <person name="You F.M."/>
            <person name="Luo M.C."/>
            <person name="Dvorak J."/>
        </authorList>
    </citation>
    <scope>NUCLEOTIDE SEQUENCE [LARGE SCALE GENOMIC DNA]</scope>
    <source>
        <strain evidence="1">cv. AL8/78</strain>
    </source>
</reference>
<dbReference type="PANTHER" id="PTHR10013:SF0">
    <property type="entry name" value="GENERAL VESICULAR TRANSPORT FACTOR P115"/>
    <property type="match status" value="1"/>
</dbReference>
<keyword evidence="2" id="KW-1185">Reference proteome</keyword>
<dbReference type="AlphaFoldDB" id="A0A453K2T4"/>
<dbReference type="GO" id="GO:0048211">
    <property type="term" value="P:Golgi vesicle docking"/>
    <property type="evidence" value="ECO:0007669"/>
    <property type="project" value="TreeGrafter"/>
</dbReference>
<proteinExistence type="predicted"/>
<name>A0A453K2T4_AEGTS</name>
<dbReference type="GO" id="GO:0006886">
    <property type="term" value="P:intracellular protein transport"/>
    <property type="evidence" value="ECO:0007669"/>
    <property type="project" value="TreeGrafter"/>
</dbReference>
<dbReference type="InterPro" id="IPR011989">
    <property type="entry name" value="ARM-like"/>
</dbReference>
<sequence length="230" mass="25336">MDSRSINLRGFAGSAGKNIMQGIGGFVFGNEASESKEDSYVERFLDRISNGTMPDDRRSAMTELQSLVAESRSAQMSFGAMGFPVLLNVLKEDREDVELVRGALETLVSALTPIETSQGLKTEVQPASMNSDLLSRETDNISLLLSLLVSLHSLLLLHVTRFTCFICHDLFLPPVWFKDRGGFLCAILHNPAFNSVTYKLVEKITGGNSINSPWHNSFNGHAYGPRGHKE</sequence>
<reference evidence="2" key="2">
    <citation type="journal article" date="2017" name="Nat. Plants">
        <title>The Aegilops tauschii genome reveals multiple impacts of transposons.</title>
        <authorList>
            <person name="Zhao G."/>
            <person name="Zou C."/>
            <person name="Li K."/>
            <person name="Wang K."/>
            <person name="Li T."/>
            <person name="Gao L."/>
            <person name="Zhang X."/>
            <person name="Wang H."/>
            <person name="Yang Z."/>
            <person name="Liu X."/>
            <person name="Jiang W."/>
            <person name="Mao L."/>
            <person name="Kong X."/>
            <person name="Jiao Y."/>
            <person name="Jia J."/>
        </authorList>
    </citation>
    <scope>NUCLEOTIDE SEQUENCE [LARGE SCALE GENOMIC DNA]</scope>
    <source>
        <strain evidence="2">cv. AL8/78</strain>
    </source>
</reference>
<evidence type="ECO:0000313" key="2">
    <source>
        <dbReference type="Proteomes" id="UP000015105"/>
    </source>
</evidence>
<dbReference type="EnsemblPlants" id="AET5Gv20267600.22">
    <property type="protein sequence ID" value="AET5Gv20267600.22"/>
    <property type="gene ID" value="AET5Gv20267600"/>
</dbReference>
<dbReference type="GO" id="GO:0012507">
    <property type="term" value="C:ER to Golgi transport vesicle membrane"/>
    <property type="evidence" value="ECO:0007669"/>
    <property type="project" value="TreeGrafter"/>
</dbReference>
<accession>A0A453K2T4</accession>
<dbReference type="GO" id="GO:0005795">
    <property type="term" value="C:Golgi stack"/>
    <property type="evidence" value="ECO:0007669"/>
    <property type="project" value="TreeGrafter"/>
</dbReference>
<dbReference type="GO" id="GO:0005783">
    <property type="term" value="C:endoplasmic reticulum"/>
    <property type="evidence" value="ECO:0007669"/>
    <property type="project" value="TreeGrafter"/>
</dbReference>
<dbReference type="InterPro" id="IPR024095">
    <property type="entry name" value="Vesicle_P115"/>
</dbReference>
<reference evidence="1" key="4">
    <citation type="submission" date="2019-03" db="UniProtKB">
        <authorList>
            <consortium name="EnsemblPlants"/>
        </authorList>
    </citation>
    <scope>IDENTIFICATION</scope>
</reference>
<reference evidence="2" key="1">
    <citation type="journal article" date="2014" name="Science">
        <title>Ancient hybridizations among the ancestral genomes of bread wheat.</title>
        <authorList>
            <consortium name="International Wheat Genome Sequencing Consortium,"/>
            <person name="Marcussen T."/>
            <person name="Sandve S.R."/>
            <person name="Heier L."/>
            <person name="Spannagl M."/>
            <person name="Pfeifer M."/>
            <person name="Jakobsen K.S."/>
            <person name="Wulff B.B."/>
            <person name="Steuernagel B."/>
            <person name="Mayer K.F."/>
            <person name="Olsen O.A."/>
        </authorList>
    </citation>
    <scope>NUCLEOTIDE SEQUENCE [LARGE SCALE GENOMIC DNA]</scope>
    <source>
        <strain evidence="2">cv. AL8/78</strain>
    </source>
</reference>
<protein>
    <submittedName>
        <fullName evidence="1">Uncharacterized protein</fullName>
    </submittedName>
</protein>